<evidence type="ECO:0000313" key="2">
    <source>
        <dbReference type="WBParaSite" id="JU765_v2.g12926.t1"/>
    </source>
</evidence>
<organism evidence="1 2">
    <name type="scientific">Panagrolaimus sp. JU765</name>
    <dbReference type="NCBI Taxonomy" id="591449"/>
    <lineage>
        <taxon>Eukaryota</taxon>
        <taxon>Metazoa</taxon>
        <taxon>Ecdysozoa</taxon>
        <taxon>Nematoda</taxon>
        <taxon>Chromadorea</taxon>
        <taxon>Rhabditida</taxon>
        <taxon>Tylenchina</taxon>
        <taxon>Panagrolaimomorpha</taxon>
        <taxon>Panagrolaimoidea</taxon>
        <taxon>Panagrolaimidae</taxon>
        <taxon>Panagrolaimus</taxon>
    </lineage>
</organism>
<evidence type="ECO:0000313" key="1">
    <source>
        <dbReference type="Proteomes" id="UP000887576"/>
    </source>
</evidence>
<dbReference type="Proteomes" id="UP000887576">
    <property type="component" value="Unplaced"/>
</dbReference>
<proteinExistence type="predicted"/>
<reference evidence="2" key="1">
    <citation type="submission" date="2022-11" db="UniProtKB">
        <authorList>
            <consortium name="WormBaseParasite"/>
        </authorList>
    </citation>
    <scope>IDENTIFICATION</scope>
</reference>
<protein>
    <submittedName>
        <fullName evidence="2">Uncharacterized protein</fullName>
    </submittedName>
</protein>
<sequence length="118" mass="13889">MVKIMKIDEKTFSRLFGIPKIGFRSPMKDLWLDAMEYLEECHFILHDELLDLHMEIASKLNHLKTCVIYNCYSPSKNLLKIVDAFPNLPNLTCFDFEDDEILKFFASKSNNSNPWKKL</sequence>
<accession>A0AC34Q4M2</accession>
<name>A0AC34Q4M2_9BILA</name>
<dbReference type="WBParaSite" id="JU765_v2.g12926.t1">
    <property type="protein sequence ID" value="JU765_v2.g12926.t1"/>
    <property type="gene ID" value="JU765_v2.g12926"/>
</dbReference>